<dbReference type="eggNOG" id="COG4798">
    <property type="taxonomic scope" value="Bacteria"/>
</dbReference>
<dbReference type="SUPFAM" id="SSF53335">
    <property type="entry name" value="S-adenosyl-L-methionine-dependent methyltransferases"/>
    <property type="match status" value="1"/>
</dbReference>
<dbReference type="AlphaFoldDB" id="A0A059G973"/>
<dbReference type="InterPro" id="IPR029063">
    <property type="entry name" value="SAM-dependent_MTases_sf"/>
</dbReference>
<dbReference type="RefSeq" id="WP_051624590.1">
    <property type="nucleotide sequence ID" value="NZ_ARYL01000007.1"/>
</dbReference>
<keyword evidence="1" id="KW-0732">Signal</keyword>
<dbReference type="Proteomes" id="UP000024942">
    <property type="component" value="Unassembled WGS sequence"/>
</dbReference>
<feature type="chain" id="PRO_5001573393" evidence="1">
    <location>
        <begin position="18"/>
        <end position="272"/>
    </location>
</feature>
<dbReference type="PATRIC" id="fig|1280953.3.peg.1330"/>
<name>A0A059G973_9PROT</name>
<protein>
    <submittedName>
        <fullName evidence="2">Uncharacterized protein</fullName>
    </submittedName>
</protein>
<gene>
    <name evidence="2" type="ORF">HOC_06573</name>
</gene>
<dbReference type="PROSITE" id="PS51257">
    <property type="entry name" value="PROKAR_LIPOPROTEIN"/>
    <property type="match status" value="1"/>
</dbReference>
<keyword evidence="3" id="KW-1185">Reference proteome</keyword>
<proteinExistence type="predicted"/>
<dbReference type="OrthoDB" id="9342567at2"/>
<sequence length="272" mass="28979">MMKYIFAALLAGGLATACTTPPTTDDSTALAPVEAPATDVSVAKFSYASVFGKDDRPAADYEQYEVRKSEDVLIFTGILPGMTVLDLEAGGGTYTELFSRVVGDSGRVYMQNPPAFDAFLGDSVSQRVDGRLANVTPLRTPFDDLSAIPDGSVDVATWLLGPHELWYTPEGAEPGDLGDPDTTFAEIARVIKPGGHFVVLDHMAPVGAPATTGGETHRIDKAIIISMAEANGFTLSEESDLLANADDDGSLNVFDPAIRRKTNRFLLKFTKG</sequence>
<evidence type="ECO:0000256" key="1">
    <source>
        <dbReference type="SAM" id="SignalP"/>
    </source>
</evidence>
<feature type="signal peptide" evidence="1">
    <location>
        <begin position="1"/>
        <end position="17"/>
    </location>
</feature>
<evidence type="ECO:0000313" key="2">
    <source>
        <dbReference type="EMBL" id="KDA03279.1"/>
    </source>
</evidence>
<dbReference type="Gene3D" id="3.40.50.150">
    <property type="entry name" value="Vaccinia Virus protein VP39"/>
    <property type="match status" value="1"/>
</dbReference>
<reference evidence="2 3" key="1">
    <citation type="journal article" date="2014" name="Antonie Van Leeuwenhoek">
        <title>Hyphomonas beringensis sp. nov. and Hyphomonas chukchiensis sp. nov., isolated from surface seawater of the Bering Sea and Chukchi Sea.</title>
        <authorList>
            <person name="Li C."/>
            <person name="Lai Q."/>
            <person name="Li G."/>
            <person name="Dong C."/>
            <person name="Wang J."/>
            <person name="Liao Y."/>
            <person name="Shao Z."/>
        </authorList>
    </citation>
    <scope>NUCLEOTIDE SEQUENCE [LARGE SCALE GENOMIC DNA]</scope>
    <source>
        <strain evidence="2 3">SCH89</strain>
    </source>
</reference>
<comment type="caution">
    <text evidence="2">The sequence shown here is derived from an EMBL/GenBank/DDBJ whole genome shotgun (WGS) entry which is preliminary data.</text>
</comment>
<accession>A0A059G973</accession>
<dbReference type="EMBL" id="ARYL01000007">
    <property type="protein sequence ID" value="KDA03279.1"/>
    <property type="molecule type" value="Genomic_DNA"/>
</dbReference>
<evidence type="ECO:0000313" key="3">
    <source>
        <dbReference type="Proteomes" id="UP000024942"/>
    </source>
</evidence>
<dbReference type="CDD" id="cd02440">
    <property type="entry name" value="AdoMet_MTases"/>
    <property type="match status" value="1"/>
</dbReference>
<organism evidence="2 3">
    <name type="scientific">Hyphomonas oceanitis SCH89</name>
    <dbReference type="NCBI Taxonomy" id="1280953"/>
    <lineage>
        <taxon>Bacteria</taxon>
        <taxon>Pseudomonadati</taxon>
        <taxon>Pseudomonadota</taxon>
        <taxon>Alphaproteobacteria</taxon>
        <taxon>Hyphomonadales</taxon>
        <taxon>Hyphomonadaceae</taxon>
        <taxon>Hyphomonas</taxon>
    </lineage>
</organism>
<dbReference type="STRING" id="1280953.HOC_06573"/>